<dbReference type="EMBL" id="JBHUDK010000005">
    <property type="protein sequence ID" value="MFD1598485.1"/>
    <property type="molecule type" value="Genomic_DNA"/>
</dbReference>
<evidence type="ECO:0000313" key="3">
    <source>
        <dbReference type="Proteomes" id="UP001597085"/>
    </source>
</evidence>
<dbReference type="Proteomes" id="UP001597085">
    <property type="component" value="Unassembled WGS sequence"/>
</dbReference>
<keyword evidence="3" id="KW-1185">Reference proteome</keyword>
<accession>A0ABD6CMV4</accession>
<protein>
    <submittedName>
        <fullName evidence="2">Uncharacterized protein</fullName>
    </submittedName>
</protein>
<comment type="caution">
    <text evidence="2">The sequence shown here is derived from an EMBL/GenBank/DDBJ whole genome shotgun (WGS) entry which is preliminary data.</text>
</comment>
<feature type="region of interest" description="Disordered" evidence="1">
    <location>
        <begin position="33"/>
        <end position="85"/>
    </location>
</feature>
<organism evidence="2 3">
    <name type="scientific">Halobellus rarus</name>
    <dbReference type="NCBI Taxonomy" id="1126237"/>
    <lineage>
        <taxon>Archaea</taxon>
        <taxon>Methanobacteriati</taxon>
        <taxon>Methanobacteriota</taxon>
        <taxon>Stenosarchaea group</taxon>
        <taxon>Halobacteria</taxon>
        <taxon>Halobacteriales</taxon>
        <taxon>Haloferacaceae</taxon>
        <taxon>Halobellus</taxon>
    </lineage>
</organism>
<evidence type="ECO:0000313" key="2">
    <source>
        <dbReference type="EMBL" id="MFD1598485.1"/>
    </source>
</evidence>
<feature type="compositionally biased region" description="Basic and acidic residues" evidence="1">
    <location>
        <begin position="194"/>
        <end position="206"/>
    </location>
</feature>
<dbReference type="AlphaFoldDB" id="A0ABD6CMV4"/>
<evidence type="ECO:0000256" key="1">
    <source>
        <dbReference type="SAM" id="MobiDB-lite"/>
    </source>
</evidence>
<dbReference type="RefSeq" id="WP_256419721.1">
    <property type="nucleotide sequence ID" value="NZ_JANHDI010000001.1"/>
</dbReference>
<reference evidence="2 3" key="1">
    <citation type="journal article" date="2019" name="Int. J. Syst. Evol. Microbiol.">
        <title>The Global Catalogue of Microorganisms (GCM) 10K type strain sequencing project: providing services to taxonomists for standard genome sequencing and annotation.</title>
        <authorList>
            <consortium name="The Broad Institute Genomics Platform"/>
            <consortium name="The Broad Institute Genome Sequencing Center for Infectious Disease"/>
            <person name="Wu L."/>
            <person name="Ma J."/>
        </authorList>
    </citation>
    <scope>NUCLEOTIDE SEQUENCE [LARGE SCALE GENOMIC DNA]</scope>
    <source>
        <strain evidence="2 3">CGMCC 1.12121</strain>
    </source>
</reference>
<proteinExistence type="predicted"/>
<feature type="region of interest" description="Disordered" evidence="1">
    <location>
        <begin position="187"/>
        <end position="206"/>
    </location>
</feature>
<sequence length="206" mass="21687">MFGRLSASRGELLPTSRRAVLSGLAGTSTVGLLAGCSGRSDGNGGDDESTSTERDDGGASTTAPSDGDDGGSTPNGSDSPSEPELDLREANVVDVAFDGDGGSYTFDVALHHDDDGEDGYANWWQIERLDGTRLGRRELLHAHSRQPFTRSDTVEIPSDVTCVVVRGHDQTHGYGGRTMVVNLSSSATRAVEQGSDRKSVDRSDCP</sequence>
<name>A0ABD6CMV4_9EURY</name>
<gene>
    <name evidence="2" type="ORF">ACFSBX_05895</name>
</gene>